<comment type="catalytic activity">
    <reaction evidence="1">
        <text>6-hydroxymethyl-7,8-dihydropterin + ATP = (7,8-dihydropterin-6-yl)methyl diphosphate + AMP + H(+)</text>
        <dbReference type="Rhea" id="RHEA:11412"/>
        <dbReference type="ChEBI" id="CHEBI:15378"/>
        <dbReference type="ChEBI" id="CHEBI:30616"/>
        <dbReference type="ChEBI" id="CHEBI:44841"/>
        <dbReference type="ChEBI" id="CHEBI:72950"/>
        <dbReference type="ChEBI" id="CHEBI:456215"/>
        <dbReference type="EC" id="2.7.6.3"/>
    </reaction>
</comment>
<dbReference type="AlphaFoldDB" id="A0A1H5N3D8"/>
<dbReference type="GO" id="GO:0046656">
    <property type="term" value="P:folic acid biosynthetic process"/>
    <property type="evidence" value="ECO:0007669"/>
    <property type="project" value="UniProtKB-KW"/>
</dbReference>
<organism evidence="10 11">
    <name type="scientific">Arthrobacter alpinus</name>
    <dbReference type="NCBI Taxonomy" id="656366"/>
    <lineage>
        <taxon>Bacteria</taxon>
        <taxon>Bacillati</taxon>
        <taxon>Actinomycetota</taxon>
        <taxon>Actinomycetes</taxon>
        <taxon>Micrococcales</taxon>
        <taxon>Micrococcaceae</taxon>
        <taxon>Arthrobacter</taxon>
    </lineage>
</organism>
<dbReference type="PROSITE" id="PS00794">
    <property type="entry name" value="HPPK"/>
    <property type="match status" value="1"/>
</dbReference>
<dbReference type="InterPro" id="IPR035907">
    <property type="entry name" value="Hppk_sf"/>
</dbReference>
<keyword evidence="8" id="KW-0289">Folate biosynthesis</keyword>
<accession>A0A1H5N3D8</accession>
<dbReference type="EC" id="2.7.6.3" evidence="3"/>
<dbReference type="Proteomes" id="UP000182725">
    <property type="component" value="Unassembled WGS sequence"/>
</dbReference>
<evidence type="ECO:0000259" key="9">
    <source>
        <dbReference type="PROSITE" id="PS00794"/>
    </source>
</evidence>
<comment type="pathway">
    <text evidence="2">Cofactor biosynthesis; tetrahydrofolate biosynthesis; 2-amino-4-hydroxy-6-hydroxymethyl-7,8-dihydropteridine diphosphate from 7,8-dihydroneopterin triphosphate: step 4/4.</text>
</comment>
<dbReference type="GO" id="GO:0005524">
    <property type="term" value="F:ATP binding"/>
    <property type="evidence" value="ECO:0007669"/>
    <property type="project" value="UniProtKB-KW"/>
</dbReference>
<gene>
    <name evidence="10" type="ORF">SAMN04489740_3345</name>
</gene>
<evidence type="ECO:0000256" key="6">
    <source>
        <dbReference type="ARBA" id="ARBA00022777"/>
    </source>
</evidence>
<dbReference type="UniPathway" id="UPA00077">
    <property type="reaction ID" value="UER00155"/>
</dbReference>
<name>A0A1H5N3D8_9MICC</name>
<evidence type="ECO:0000313" key="11">
    <source>
        <dbReference type="Proteomes" id="UP000182725"/>
    </source>
</evidence>
<dbReference type="Gene3D" id="3.30.70.560">
    <property type="entry name" value="7,8-Dihydro-6-hydroxymethylpterin-pyrophosphokinase HPPK"/>
    <property type="match status" value="1"/>
</dbReference>
<dbReference type="InterPro" id="IPR000550">
    <property type="entry name" value="Hppk"/>
</dbReference>
<evidence type="ECO:0000256" key="1">
    <source>
        <dbReference type="ARBA" id="ARBA00000198"/>
    </source>
</evidence>
<dbReference type="PANTHER" id="PTHR43071:SF1">
    <property type="entry name" value="2-AMINO-4-HYDROXY-6-HYDROXYMETHYLDIHYDROPTERIDINE PYROPHOSPHOKINASE"/>
    <property type="match status" value="1"/>
</dbReference>
<evidence type="ECO:0000256" key="4">
    <source>
        <dbReference type="ARBA" id="ARBA00022679"/>
    </source>
</evidence>
<dbReference type="NCBIfam" id="TIGR01498">
    <property type="entry name" value="folK"/>
    <property type="match status" value="1"/>
</dbReference>
<dbReference type="SUPFAM" id="SSF55083">
    <property type="entry name" value="6-hydroxymethyl-7,8-dihydropterin pyrophosphokinase, HPPK"/>
    <property type="match status" value="1"/>
</dbReference>
<evidence type="ECO:0000256" key="3">
    <source>
        <dbReference type="ARBA" id="ARBA00013253"/>
    </source>
</evidence>
<proteinExistence type="predicted"/>
<dbReference type="PANTHER" id="PTHR43071">
    <property type="entry name" value="2-AMINO-4-HYDROXY-6-HYDROXYMETHYLDIHYDROPTERIDINE PYROPHOSPHOKINASE"/>
    <property type="match status" value="1"/>
</dbReference>
<evidence type="ECO:0000256" key="2">
    <source>
        <dbReference type="ARBA" id="ARBA00005051"/>
    </source>
</evidence>
<keyword evidence="7" id="KW-0067">ATP-binding</keyword>
<protein>
    <recommendedName>
        <fullName evidence="3">2-amino-4-hydroxy-6-hydroxymethyldihydropteridine diphosphokinase</fullName>
        <ecNumber evidence="3">2.7.6.3</ecNumber>
    </recommendedName>
</protein>
<dbReference type="GO" id="GO:0003848">
    <property type="term" value="F:2-amino-4-hydroxy-6-hydroxymethyldihydropteridine diphosphokinase activity"/>
    <property type="evidence" value="ECO:0007669"/>
    <property type="project" value="UniProtKB-EC"/>
</dbReference>
<dbReference type="Pfam" id="PF01288">
    <property type="entry name" value="HPPK"/>
    <property type="match status" value="1"/>
</dbReference>
<evidence type="ECO:0000256" key="5">
    <source>
        <dbReference type="ARBA" id="ARBA00022741"/>
    </source>
</evidence>
<keyword evidence="5" id="KW-0547">Nucleotide-binding</keyword>
<evidence type="ECO:0000256" key="7">
    <source>
        <dbReference type="ARBA" id="ARBA00022840"/>
    </source>
</evidence>
<sequence length="179" mass="18922">MSTVRPLTKAILALGSNLGERKGTLQSAVADLVDRPEVRLLNVSPVVTTKAVGGPVGQPDFLNMVIAVDTSLTPEELLAHCQAVELAHHRTREVRWGARTLDVDIIIYGEVLSDDPVLTLPHPRAAGRAFVLYPWSLMDPNATLAGVPVAELAAVAPDMAGIAHAQDGLLAQDSPSTAQ</sequence>
<keyword evidence="4" id="KW-0808">Transferase</keyword>
<keyword evidence="6 10" id="KW-0418">Kinase</keyword>
<evidence type="ECO:0000313" key="10">
    <source>
        <dbReference type="EMBL" id="SEE96036.1"/>
    </source>
</evidence>
<dbReference type="GO" id="GO:0046654">
    <property type="term" value="P:tetrahydrofolate biosynthetic process"/>
    <property type="evidence" value="ECO:0007669"/>
    <property type="project" value="UniProtKB-UniPathway"/>
</dbReference>
<dbReference type="EMBL" id="FNTV01000001">
    <property type="protein sequence ID" value="SEE96036.1"/>
    <property type="molecule type" value="Genomic_DNA"/>
</dbReference>
<dbReference type="GO" id="GO:0016301">
    <property type="term" value="F:kinase activity"/>
    <property type="evidence" value="ECO:0007669"/>
    <property type="project" value="UniProtKB-KW"/>
</dbReference>
<feature type="domain" description="7,8-dihydro-6-hydroxymethylpterin-pyrophosphokinase" evidence="9">
    <location>
        <begin position="95"/>
        <end position="106"/>
    </location>
</feature>
<dbReference type="RefSeq" id="WP_074712502.1">
    <property type="nucleotide sequence ID" value="NZ_FNTV01000001.1"/>
</dbReference>
<dbReference type="CDD" id="cd00483">
    <property type="entry name" value="HPPK"/>
    <property type="match status" value="1"/>
</dbReference>
<reference evidence="10 11" key="1">
    <citation type="submission" date="2016-10" db="EMBL/GenBank/DDBJ databases">
        <authorList>
            <person name="de Groot N.N."/>
        </authorList>
    </citation>
    <scope>NUCLEOTIDE SEQUENCE [LARGE SCALE GENOMIC DNA]</scope>
    <source>
        <strain evidence="10 11">DSM 22274</strain>
    </source>
</reference>
<evidence type="ECO:0000256" key="8">
    <source>
        <dbReference type="ARBA" id="ARBA00022909"/>
    </source>
</evidence>